<feature type="transmembrane region" description="Helical" evidence="6">
    <location>
        <begin position="21"/>
        <end position="40"/>
    </location>
</feature>
<organism evidence="9 10">
    <name type="scientific">Ramlibacter henchirensis</name>
    <dbReference type="NCBI Taxonomy" id="204072"/>
    <lineage>
        <taxon>Bacteria</taxon>
        <taxon>Pseudomonadati</taxon>
        <taxon>Pseudomonadota</taxon>
        <taxon>Betaproteobacteria</taxon>
        <taxon>Burkholderiales</taxon>
        <taxon>Comamonadaceae</taxon>
        <taxon>Ramlibacter</taxon>
    </lineage>
</organism>
<evidence type="ECO:0000313" key="10">
    <source>
        <dbReference type="Proteomes" id="UP000298180"/>
    </source>
</evidence>
<protein>
    <recommendedName>
        <fullName evidence="2">histidine kinase</fullName>
        <ecNumber evidence="2">2.7.13.3</ecNumber>
    </recommendedName>
</protein>
<dbReference type="PROSITE" id="PS51257">
    <property type="entry name" value="PROKAR_LIPOPROTEIN"/>
    <property type="match status" value="1"/>
</dbReference>
<dbReference type="InterPro" id="IPR011006">
    <property type="entry name" value="CheY-like_superfamily"/>
</dbReference>
<feature type="transmembrane region" description="Helical" evidence="6">
    <location>
        <begin position="78"/>
        <end position="99"/>
    </location>
</feature>
<dbReference type="SMART" id="SM00448">
    <property type="entry name" value="REC"/>
    <property type="match status" value="1"/>
</dbReference>
<comment type="caution">
    <text evidence="9">The sequence shown here is derived from an EMBL/GenBank/DDBJ whole genome shotgun (WGS) entry which is preliminary data.</text>
</comment>
<dbReference type="Pfam" id="PF00072">
    <property type="entry name" value="Response_reg"/>
    <property type="match status" value="1"/>
</dbReference>
<keyword evidence="6" id="KW-1133">Transmembrane helix</keyword>
<keyword evidence="4" id="KW-0418">Kinase</keyword>
<proteinExistence type="predicted"/>
<dbReference type="AlphaFoldDB" id="A0A4Z0BQ04"/>
<keyword evidence="5" id="KW-0597">Phosphoprotein</keyword>
<dbReference type="SUPFAM" id="SSF55874">
    <property type="entry name" value="ATPase domain of HSP90 chaperone/DNA topoisomerase II/histidine kinase"/>
    <property type="match status" value="1"/>
</dbReference>
<dbReference type="Gene3D" id="1.20.120.160">
    <property type="entry name" value="HPT domain"/>
    <property type="match status" value="1"/>
</dbReference>
<feature type="domain" description="Response regulatory" evidence="8">
    <location>
        <begin position="438"/>
        <end position="556"/>
    </location>
</feature>
<keyword evidence="10" id="KW-1185">Reference proteome</keyword>
<dbReference type="InterPro" id="IPR004358">
    <property type="entry name" value="Sig_transdc_His_kin-like_C"/>
</dbReference>
<evidence type="ECO:0000256" key="5">
    <source>
        <dbReference type="PROSITE-ProRule" id="PRU00169"/>
    </source>
</evidence>
<feature type="modified residue" description="4-aspartylphosphate" evidence="5">
    <location>
        <position position="488"/>
    </location>
</feature>
<evidence type="ECO:0000256" key="6">
    <source>
        <dbReference type="SAM" id="Phobius"/>
    </source>
</evidence>
<accession>A0A4Z0BQ04</accession>
<dbReference type="SMART" id="SM00387">
    <property type="entry name" value="HATPase_c"/>
    <property type="match status" value="1"/>
</dbReference>
<dbReference type="GO" id="GO:0000155">
    <property type="term" value="F:phosphorelay sensor kinase activity"/>
    <property type="evidence" value="ECO:0007669"/>
    <property type="project" value="TreeGrafter"/>
</dbReference>
<feature type="transmembrane region" description="Helical" evidence="6">
    <location>
        <begin position="105"/>
        <end position="122"/>
    </location>
</feature>
<feature type="transmembrane region" description="Helical" evidence="6">
    <location>
        <begin position="52"/>
        <end position="71"/>
    </location>
</feature>
<dbReference type="PANTHER" id="PTHR43047">
    <property type="entry name" value="TWO-COMPONENT HISTIDINE PROTEIN KINASE"/>
    <property type="match status" value="1"/>
</dbReference>
<dbReference type="InterPro" id="IPR036890">
    <property type="entry name" value="HATPase_C_sf"/>
</dbReference>
<reference evidence="9 10" key="1">
    <citation type="submission" date="2019-03" db="EMBL/GenBank/DDBJ databases">
        <title>Ramlibacter henchirensis DSM 14656, whole genome shotgun sequence.</title>
        <authorList>
            <person name="Zhang X."/>
            <person name="Feng G."/>
            <person name="Zhu H."/>
        </authorList>
    </citation>
    <scope>NUCLEOTIDE SEQUENCE [LARGE SCALE GENOMIC DNA]</scope>
    <source>
        <strain evidence="9 10">DSM 14656</strain>
    </source>
</reference>
<dbReference type="SUPFAM" id="SSF47226">
    <property type="entry name" value="Histidine-containing phosphotransfer domain, HPT domain"/>
    <property type="match status" value="1"/>
</dbReference>
<dbReference type="PROSITE" id="PS50109">
    <property type="entry name" value="HIS_KIN"/>
    <property type="match status" value="1"/>
</dbReference>
<dbReference type="PRINTS" id="PR00344">
    <property type="entry name" value="BCTRLSENSOR"/>
</dbReference>
<dbReference type="EMBL" id="SMLM01000003">
    <property type="protein sequence ID" value="TFZ00921.1"/>
    <property type="molecule type" value="Genomic_DNA"/>
</dbReference>
<evidence type="ECO:0000256" key="2">
    <source>
        <dbReference type="ARBA" id="ARBA00012438"/>
    </source>
</evidence>
<evidence type="ECO:0000259" key="7">
    <source>
        <dbReference type="PROSITE" id="PS50109"/>
    </source>
</evidence>
<dbReference type="InterPro" id="IPR001789">
    <property type="entry name" value="Sig_transdc_resp-reg_receiver"/>
</dbReference>
<sequence length="698" mass="74895">MKSYLRRLLDRYREHHDMDRPLLQWIGVVGCIAFPLFYAIRLATGSPGWDDLPFRAVAAVLCLGLAVRRWWPATLAPYYIGYSYGVVFYCLSFLLSFSMLKNLGGTPYVVNMVIGAVLIILLADWRNTIVMLVGGYLLAMLALWLTEPAAHIPRDFVFAAAGSVLLVVGGALSHQGQKRVELQRMRRVYSGLAGSVAHEMRSPLAQVRHALDNIAGALTQSQSASGTRLAPEQLRVVLATVQQGRDAVSRGLQAIDLTLQQLQPAPLEPGRVQPVRALACVQQAVQAYAYQDEGQRARVLVEDRGDFVFRGDPTALELVLFNLLKNALYYVPLHPVMAVTITVAADPTPRIVVRDTGPGIAPALLPRLFDEFETAGKAEGTGLGLTFCRRAMRAMGGEIGCRTELGSFTEFTLTFPPMDASAAARASTGPQAVLTGKTLLVVDDQALNRSILRALCLTLDLHVIEAEHGQQVLDLLRGGTVPDAILMDVNMPGLDGLQTTRAMRALPGRAGRVPVVAVTANDSPAVQETASAAGLQAVLAKPVDAAALGRTLSRVLAPLAGELTSSPVPPDSPAALLDAGRIDDFRRMGLLDELVPESLTGMRRLIQELQACAASADAEGVKTALHTLVGLSGEAGAQALHLMLRARYSDLLEGRAPQDTGWIDEARALLASTEEAMLRQYGVAPAAAAQTSSHSLRV</sequence>
<evidence type="ECO:0000259" key="8">
    <source>
        <dbReference type="PROSITE" id="PS50110"/>
    </source>
</evidence>
<name>A0A4Z0BQ04_9BURK</name>
<evidence type="ECO:0000256" key="3">
    <source>
        <dbReference type="ARBA" id="ARBA00022679"/>
    </source>
</evidence>
<dbReference type="PROSITE" id="PS50110">
    <property type="entry name" value="RESPONSE_REGULATORY"/>
    <property type="match status" value="1"/>
</dbReference>
<feature type="domain" description="Histidine kinase" evidence="7">
    <location>
        <begin position="195"/>
        <end position="419"/>
    </location>
</feature>
<dbReference type="Pfam" id="PF02518">
    <property type="entry name" value="HATPase_c"/>
    <property type="match status" value="1"/>
</dbReference>
<dbReference type="CDD" id="cd17546">
    <property type="entry name" value="REC_hyHK_CKI1_RcsC-like"/>
    <property type="match status" value="1"/>
</dbReference>
<dbReference type="EC" id="2.7.13.3" evidence="2"/>
<dbReference type="InterPro" id="IPR036641">
    <property type="entry name" value="HPT_dom_sf"/>
</dbReference>
<dbReference type="GO" id="GO:0005886">
    <property type="term" value="C:plasma membrane"/>
    <property type="evidence" value="ECO:0007669"/>
    <property type="project" value="TreeGrafter"/>
</dbReference>
<gene>
    <name evidence="9" type="ORF">EZ313_21045</name>
</gene>
<dbReference type="Proteomes" id="UP000298180">
    <property type="component" value="Unassembled WGS sequence"/>
</dbReference>
<dbReference type="RefSeq" id="WP_135265259.1">
    <property type="nucleotide sequence ID" value="NZ_SMLM01000003.1"/>
</dbReference>
<dbReference type="Gene3D" id="3.40.50.2300">
    <property type="match status" value="1"/>
</dbReference>
<keyword evidence="6" id="KW-0472">Membrane</keyword>
<evidence type="ECO:0000313" key="9">
    <source>
        <dbReference type="EMBL" id="TFZ00921.1"/>
    </source>
</evidence>
<evidence type="ECO:0000256" key="4">
    <source>
        <dbReference type="ARBA" id="ARBA00022777"/>
    </source>
</evidence>
<comment type="catalytic activity">
    <reaction evidence="1">
        <text>ATP + protein L-histidine = ADP + protein N-phospho-L-histidine.</text>
        <dbReference type="EC" id="2.7.13.3"/>
    </reaction>
</comment>
<feature type="transmembrane region" description="Helical" evidence="6">
    <location>
        <begin position="129"/>
        <end position="145"/>
    </location>
</feature>
<keyword evidence="6" id="KW-0812">Transmembrane</keyword>
<evidence type="ECO:0000256" key="1">
    <source>
        <dbReference type="ARBA" id="ARBA00000085"/>
    </source>
</evidence>
<dbReference type="OrthoDB" id="8573961at2"/>
<dbReference type="Gene3D" id="3.30.565.10">
    <property type="entry name" value="Histidine kinase-like ATPase, C-terminal domain"/>
    <property type="match status" value="1"/>
</dbReference>
<dbReference type="SUPFAM" id="SSF52172">
    <property type="entry name" value="CheY-like"/>
    <property type="match status" value="1"/>
</dbReference>
<dbReference type="GO" id="GO:0009927">
    <property type="term" value="F:histidine phosphotransfer kinase activity"/>
    <property type="evidence" value="ECO:0007669"/>
    <property type="project" value="TreeGrafter"/>
</dbReference>
<dbReference type="InterPro" id="IPR003594">
    <property type="entry name" value="HATPase_dom"/>
</dbReference>
<dbReference type="InterPro" id="IPR005467">
    <property type="entry name" value="His_kinase_dom"/>
</dbReference>
<keyword evidence="3" id="KW-0808">Transferase</keyword>
<dbReference type="PANTHER" id="PTHR43047:SF72">
    <property type="entry name" value="OSMOSENSING HISTIDINE PROTEIN KINASE SLN1"/>
    <property type="match status" value="1"/>
</dbReference>